<keyword evidence="3" id="KW-1185">Reference proteome</keyword>
<name>A0AAD9H6V9_9PEZI</name>
<organism evidence="2 3">
    <name type="scientific">Colletotrichum zoysiae</name>
    <dbReference type="NCBI Taxonomy" id="1216348"/>
    <lineage>
        <taxon>Eukaryota</taxon>
        <taxon>Fungi</taxon>
        <taxon>Dikarya</taxon>
        <taxon>Ascomycota</taxon>
        <taxon>Pezizomycotina</taxon>
        <taxon>Sordariomycetes</taxon>
        <taxon>Hypocreomycetidae</taxon>
        <taxon>Glomerellales</taxon>
        <taxon>Glomerellaceae</taxon>
        <taxon>Colletotrichum</taxon>
        <taxon>Colletotrichum graminicola species complex</taxon>
    </lineage>
</organism>
<evidence type="ECO:0000313" key="2">
    <source>
        <dbReference type="EMBL" id="KAK2022462.1"/>
    </source>
</evidence>
<accession>A0AAD9H6V9</accession>
<comment type="caution">
    <text evidence="2">The sequence shown here is derived from an EMBL/GenBank/DDBJ whole genome shotgun (WGS) entry which is preliminary data.</text>
</comment>
<evidence type="ECO:0000256" key="1">
    <source>
        <dbReference type="SAM" id="SignalP"/>
    </source>
</evidence>
<protein>
    <submittedName>
        <fullName evidence="2">Uncharacterized protein</fullName>
    </submittedName>
</protein>
<feature type="signal peptide" evidence="1">
    <location>
        <begin position="1"/>
        <end position="24"/>
    </location>
</feature>
<reference evidence="2" key="1">
    <citation type="submission" date="2021-06" db="EMBL/GenBank/DDBJ databases">
        <title>Comparative genomics, transcriptomics and evolutionary studies reveal genomic signatures of adaptation to plant cell wall in hemibiotrophic fungi.</title>
        <authorList>
            <consortium name="DOE Joint Genome Institute"/>
            <person name="Baroncelli R."/>
            <person name="Diaz J.F."/>
            <person name="Benocci T."/>
            <person name="Peng M."/>
            <person name="Battaglia E."/>
            <person name="Haridas S."/>
            <person name="Andreopoulos W."/>
            <person name="Labutti K."/>
            <person name="Pangilinan J."/>
            <person name="Floch G.L."/>
            <person name="Makela M.R."/>
            <person name="Henrissat B."/>
            <person name="Grigoriev I.V."/>
            <person name="Crouch J.A."/>
            <person name="De Vries R.P."/>
            <person name="Sukno S.A."/>
            <person name="Thon M.R."/>
        </authorList>
    </citation>
    <scope>NUCLEOTIDE SEQUENCE</scope>
    <source>
        <strain evidence="2">MAFF235873</strain>
    </source>
</reference>
<feature type="chain" id="PRO_5042280827" evidence="1">
    <location>
        <begin position="25"/>
        <end position="106"/>
    </location>
</feature>
<keyword evidence="1" id="KW-0732">Signal</keyword>
<dbReference type="EMBL" id="MU843041">
    <property type="protein sequence ID" value="KAK2022462.1"/>
    <property type="molecule type" value="Genomic_DNA"/>
</dbReference>
<proteinExistence type="predicted"/>
<evidence type="ECO:0000313" key="3">
    <source>
        <dbReference type="Proteomes" id="UP001232148"/>
    </source>
</evidence>
<dbReference type="Proteomes" id="UP001232148">
    <property type="component" value="Unassembled WGS sequence"/>
</dbReference>
<dbReference type="AlphaFoldDB" id="A0AAD9H6V9"/>
<sequence>MASRCLPTHPTRLLLLLLLPTAAAAIISLPSHCLEHSFCWKSSGVCSYLHTATKLGLEDNGTNVIGKDQTTYIQHETPGKGRHMGWHTSRRRKVLCPQAIKLRAEQ</sequence>
<gene>
    <name evidence="2" type="ORF">LX32DRAFT_645473</name>
</gene>